<evidence type="ECO:0000313" key="2">
    <source>
        <dbReference type="EMBL" id="KKP98243.1"/>
    </source>
</evidence>
<dbReference type="EMBL" id="LBRM01000006">
    <property type="protein sequence ID" value="KKP98243.1"/>
    <property type="molecule type" value="Genomic_DNA"/>
</dbReference>
<gene>
    <name evidence="2" type="ORF">US05_C0006G0002</name>
</gene>
<dbReference type="Proteomes" id="UP000034606">
    <property type="component" value="Unassembled WGS sequence"/>
</dbReference>
<dbReference type="SUPFAM" id="SSF46785">
    <property type="entry name" value="Winged helix' DNA-binding domain"/>
    <property type="match status" value="1"/>
</dbReference>
<reference evidence="2 3" key="1">
    <citation type="journal article" date="2015" name="Nature">
        <title>rRNA introns, odd ribosomes, and small enigmatic genomes across a large radiation of phyla.</title>
        <authorList>
            <person name="Brown C.T."/>
            <person name="Hug L.A."/>
            <person name="Thomas B.C."/>
            <person name="Sharon I."/>
            <person name="Castelle C.J."/>
            <person name="Singh A."/>
            <person name="Wilkins M.J."/>
            <person name="Williams K.H."/>
            <person name="Banfield J.F."/>
        </authorList>
    </citation>
    <scope>NUCLEOTIDE SEQUENCE [LARGE SCALE GENOMIC DNA]</scope>
</reference>
<dbReference type="InterPro" id="IPR048846">
    <property type="entry name" value="PaaX-like_central"/>
</dbReference>
<evidence type="ECO:0000259" key="1">
    <source>
        <dbReference type="Pfam" id="PF20803"/>
    </source>
</evidence>
<sequence length="190" mass="21834">MSRKTQYSNKILKILAEKPAIPLDEMTKKIHLSPTPLLNKERGEGVRSKYALTRSIKNLVESGCIEMLHSDNKDYLKLTKKGKNKFNCIKLEGSGALVSTVWDGLWRIIILDIPEERKNEREALRYLLKKADFTCIKNTVWISPFPYEHLFTNIKKDLGLGTELMIIVTDKLDEETKKCFLNSVFKSSSL</sequence>
<organism evidence="2 3">
    <name type="scientific">Candidatus Nomurabacteria bacterium GW2011_GWA1_36_15</name>
    <dbReference type="NCBI Taxonomy" id="1618728"/>
    <lineage>
        <taxon>Bacteria</taxon>
        <taxon>Candidatus Nomuraibacteriota</taxon>
    </lineage>
</organism>
<evidence type="ECO:0000313" key="3">
    <source>
        <dbReference type="Proteomes" id="UP000034606"/>
    </source>
</evidence>
<dbReference type="Pfam" id="PF20803">
    <property type="entry name" value="PaaX_M"/>
    <property type="match status" value="1"/>
</dbReference>
<dbReference type="AlphaFoldDB" id="A0A0G0DYC0"/>
<dbReference type="InterPro" id="IPR036390">
    <property type="entry name" value="WH_DNA-bd_sf"/>
</dbReference>
<protein>
    <submittedName>
        <fullName evidence="2">PaaX family transcriptional regulator</fullName>
    </submittedName>
</protein>
<feature type="domain" description="Transcriptional repressor PaaX-like central Cas2-like" evidence="1">
    <location>
        <begin position="101"/>
        <end position="176"/>
    </location>
</feature>
<name>A0A0G0DYC0_9BACT</name>
<accession>A0A0G0DYC0</accession>
<proteinExistence type="predicted"/>
<dbReference type="Gene3D" id="3.30.70.2650">
    <property type="match status" value="1"/>
</dbReference>
<comment type="caution">
    <text evidence="2">The sequence shown here is derived from an EMBL/GenBank/DDBJ whole genome shotgun (WGS) entry which is preliminary data.</text>
</comment>